<organism evidence="4 5">
    <name type="scientific">Lysobacter hankyongensis</name>
    <dbReference type="NCBI Taxonomy" id="1176535"/>
    <lineage>
        <taxon>Bacteria</taxon>
        <taxon>Pseudomonadati</taxon>
        <taxon>Pseudomonadota</taxon>
        <taxon>Gammaproteobacteria</taxon>
        <taxon>Lysobacterales</taxon>
        <taxon>Lysobacteraceae</taxon>
        <taxon>Lysobacter</taxon>
    </lineage>
</organism>
<evidence type="ECO:0000313" key="4">
    <source>
        <dbReference type="EMBL" id="GAA4783612.1"/>
    </source>
</evidence>
<feature type="binding site" evidence="2">
    <location>
        <position position="32"/>
    </location>
    <ligand>
        <name>substrate</name>
    </ligand>
</feature>
<evidence type="ECO:0000256" key="3">
    <source>
        <dbReference type="SAM" id="MobiDB-lite"/>
    </source>
</evidence>
<dbReference type="InterPro" id="IPR001441">
    <property type="entry name" value="UPP_synth-like"/>
</dbReference>
<keyword evidence="2" id="KW-0573">Peptidoglycan synthesis</keyword>
<feature type="binding site" evidence="2">
    <location>
        <begin position="20"/>
        <end position="23"/>
    </location>
    <ligand>
        <name>substrate</name>
    </ligand>
</feature>
<keyword evidence="2" id="KW-0133">Cell shape</keyword>
<keyword evidence="5" id="KW-1185">Reference proteome</keyword>
<proteinExistence type="inferred from homology"/>
<dbReference type="RefSeq" id="WP_345301715.1">
    <property type="nucleotide sequence ID" value="NZ_BAABJE010000001.1"/>
</dbReference>
<comment type="caution">
    <text evidence="4">The sequence shown here is derived from an EMBL/GenBank/DDBJ whole genome shotgun (WGS) entry which is preliminary data.</text>
</comment>
<name>A0ABP9ANC3_9GAMM</name>
<dbReference type="PROSITE" id="PS01066">
    <property type="entry name" value="UPP_SYNTHASE"/>
    <property type="match status" value="1"/>
</dbReference>
<feature type="binding site" evidence="2">
    <location>
        <position position="24"/>
    </location>
    <ligand>
        <name>substrate</name>
    </ligand>
</feature>
<feature type="binding site" evidence="2">
    <location>
        <position position="68"/>
    </location>
    <ligand>
        <name>substrate</name>
    </ligand>
</feature>
<feature type="active site" description="Proton acceptor" evidence="2">
    <location>
        <position position="67"/>
    </location>
</feature>
<dbReference type="HAMAP" id="MF_01139">
    <property type="entry name" value="ISPT"/>
    <property type="match status" value="1"/>
</dbReference>
<dbReference type="PANTHER" id="PTHR10291">
    <property type="entry name" value="DEHYDRODOLICHYL DIPHOSPHATE SYNTHASE FAMILY MEMBER"/>
    <property type="match status" value="1"/>
</dbReference>
<dbReference type="InterPro" id="IPR036424">
    <property type="entry name" value="UPP_synth-like_sf"/>
</dbReference>
<feature type="binding site" evidence="2">
    <location>
        <position position="36"/>
    </location>
    <ligand>
        <name>substrate</name>
    </ligand>
</feature>
<feature type="binding site" evidence="2">
    <location>
        <begin position="64"/>
        <end position="66"/>
    </location>
    <ligand>
        <name>substrate</name>
    </ligand>
</feature>
<feature type="binding site" evidence="2">
    <location>
        <position position="19"/>
    </location>
    <ligand>
        <name>Mg(2+)</name>
        <dbReference type="ChEBI" id="CHEBI:18420"/>
    </ligand>
</feature>
<comment type="function">
    <text evidence="2">Catalyzes the sequential condensation of isopentenyl diphosphate (IPP) with (2E,6E)-farnesyl diphosphate (E,E-FPP) to yield (2Z,6Z,10Z,14Z,18Z,22Z,26Z,30Z,34E,38E)-undecaprenyl diphosphate (di-trans,octa-cis-UPP). UPP is the precursor of glycosyl carrier lipid in the biosynthesis of bacterial cell wall polysaccharide components such as peptidoglycan and lipopolysaccharide.</text>
</comment>
<dbReference type="Proteomes" id="UP001499959">
    <property type="component" value="Unassembled WGS sequence"/>
</dbReference>
<feature type="active site" evidence="2">
    <location>
        <position position="19"/>
    </location>
</feature>
<dbReference type="Gene3D" id="3.40.1180.10">
    <property type="entry name" value="Decaprenyl diphosphate synthase-like"/>
    <property type="match status" value="1"/>
</dbReference>
<comment type="cofactor">
    <cofactor evidence="2">
        <name>Mg(2+)</name>
        <dbReference type="ChEBI" id="CHEBI:18420"/>
    </cofactor>
    <text evidence="2">Binds 2 magnesium ions per subunit.</text>
</comment>
<reference evidence="5" key="1">
    <citation type="journal article" date="2019" name="Int. J. Syst. Evol. Microbiol.">
        <title>The Global Catalogue of Microorganisms (GCM) 10K type strain sequencing project: providing services to taxonomists for standard genome sequencing and annotation.</title>
        <authorList>
            <consortium name="The Broad Institute Genomics Platform"/>
            <consortium name="The Broad Institute Genome Sequencing Center for Infectious Disease"/>
            <person name="Wu L."/>
            <person name="Ma J."/>
        </authorList>
    </citation>
    <scope>NUCLEOTIDE SEQUENCE [LARGE SCALE GENOMIC DNA]</scope>
    <source>
        <strain evidence="5">JCM 18204</strain>
    </source>
</reference>
<dbReference type="EMBL" id="BAABJE010000001">
    <property type="protein sequence ID" value="GAA4783612.1"/>
    <property type="molecule type" value="Genomic_DNA"/>
</dbReference>
<sequence>MSAPPAPERVPRHLAVIMDGNGRWAERRRRPRAIGHRAGARAVNLCIDYCLQRGIEALTLFAFSSENWGRPEDEVGALMKLFLNALEREVDELHRRGVRLRFIGERERFAPEILARMRDAETRTAGNRALHLVVAASYGGRQDIAFAARALAEDVAAGRLRPEQIDEAMVGRRMALADLPPPDLFIRTGGDHRISNFLLWQLAYTELWFTEALWPDLDVATLDLALADFAGRERRFGLTSAQVDPSNSAGGGTPPSLPADRTDP</sequence>
<evidence type="ECO:0000256" key="1">
    <source>
        <dbReference type="ARBA" id="ARBA00022679"/>
    </source>
</evidence>
<keyword evidence="1 2" id="KW-0808">Transferase</keyword>
<dbReference type="NCBIfam" id="TIGR00055">
    <property type="entry name" value="uppS"/>
    <property type="match status" value="1"/>
</dbReference>
<keyword evidence="2" id="KW-0961">Cell wall biogenesis/degradation</keyword>
<comment type="subunit">
    <text evidence="2">Homodimer.</text>
</comment>
<feature type="region of interest" description="Disordered" evidence="3">
    <location>
        <begin position="240"/>
        <end position="264"/>
    </location>
</feature>
<comment type="similarity">
    <text evidence="2">Belongs to the UPP synthase family.</text>
</comment>
<dbReference type="PANTHER" id="PTHR10291:SF0">
    <property type="entry name" value="DEHYDRODOLICHYL DIPHOSPHATE SYNTHASE 2"/>
    <property type="match status" value="1"/>
</dbReference>
<dbReference type="Pfam" id="PF01255">
    <property type="entry name" value="Prenyltransf"/>
    <property type="match status" value="1"/>
</dbReference>
<accession>A0ABP9ANC3</accession>
<evidence type="ECO:0000313" key="5">
    <source>
        <dbReference type="Proteomes" id="UP001499959"/>
    </source>
</evidence>
<protein>
    <recommendedName>
        <fullName evidence="2">Ditrans,polycis-undecaprenyl-diphosphate synthase ((2E,6E)-farnesyl-diphosphate specific)</fullName>
        <ecNumber evidence="2">2.5.1.31</ecNumber>
    </recommendedName>
    <alternativeName>
        <fullName evidence="2">Ditrans,polycis-undecaprenylcistransferase</fullName>
    </alternativeName>
    <alternativeName>
        <fullName evidence="2">Undecaprenyl diphosphate synthase</fullName>
        <shortName evidence="2">UDS</shortName>
    </alternativeName>
    <alternativeName>
        <fullName evidence="2">Undecaprenyl pyrophosphate synthase</fullName>
        <shortName evidence="2">UPP synthase</shortName>
    </alternativeName>
</protein>
<keyword evidence="2" id="KW-0479">Metal-binding</keyword>
<dbReference type="CDD" id="cd00475">
    <property type="entry name" value="Cis_IPPS"/>
    <property type="match status" value="1"/>
</dbReference>
<gene>
    <name evidence="2 4" type="primary">uppS</name>
    <name evidence="4" type="ORF">GCM10023307_05360</name>
</gene>
<dbReference type="EC" id="2.5.1.31" evidence="2"/>
<dbReference type="SUPFAM" id="SSF64005">
    <property type="entry name" value="Undecaprenyl diphosphate synthase"/>
    <property type="match status" value="1"/>
</dbReference>
<feature type="binding site" evidence="2">
    <location>
        <position position="187"/>
    </location>
    <ligand>
        <name>substrate</name>
    </ligand>
</feature>
<dbReference type="InterPro" id="IPR018520">
    <property type="entry name" value="UPP_synth-like_CS"/>
</dbReference>
<feature type="binding site" evidence="2">
    <location>
        <position position="206"/>
    </location>
    <ligand>
        <name>Mg(2+)</name>
        <dbReference type="ChEBI" id="CHEBI:18420"/>
    </ligand>
</feature>
<feature type="binding site" evidence="2">
    <location>
        <position position="70"/>
    </location>
    <ligand>
        <name>substrate</name>
    </ligand>
</feature>
<evidence type="ECO:0000256" key="2">
    <source>
        <dbReference type="HAMAP-Rule" id="MF_01139"/>
    </source>
</evidence>
<keyword evidence="2" id="KW-0460">Magnesium</keyword>
<feature type="binding site" evidence="2">
    <location>
        <begin position="193"/>
        <end position="195"/>
    </location>
    <ligand>
        <name>substrate</name>
    </ligand>
</feature>
<comment type="catalytic activity">
    <reaction evidence="2">
        <text>8 isopentenyl diphosphate + (2E,6E)-farnesyl diphosphate = di-trans,octa-cis-undecaprenyl diphosphate + 8 diphosphate</text>
        <dbReference type="Rhea" id="RHEA:27551"/>
        <dbReference type="ChEBI" id="CHEBI:33019"/>
        <dbReference type="ChEBI" id="CHEBI:58405"/>
        <dbReference type="ChEBI" id="CHEBI:128769"/>
        <dbReference type="ChEBI" id="CHEBI:175763"/>
        <dbReference type="EC" id="2.5.1.31"/>
    </reaction>
</comment>